<gene>
    <name evidence="1" type="ORF">AVEN_24985_1</name>
</gene>
<accession>A0A4Y2CMH1</accession>
<organism evidence="1 2">
    <name type="scientific">Araneus ventricosus</name>
    <name type="common">Orbweaver spider</name>
    <name type="synonym">Epeira ventricosa</name>
    <dbReference type="NCBI Taxonomy" id="182803"/>
    <lineage>
        <taxon>Eukaryota</taxon>
        <taxon>Metazoa</taxon>
        <taxon>Ecdysozoa</taxon>
        <taxon>Arthropoda</taxon>
        <taxon>Chelicerata</taxon>
        <taxon>Arachnida</taxon>
        <taxon>Araneae</taxon>
        <taxon>Araneomorphae</taxon>
        <taxon>Entelegynae</taxon>
        <taxon>Araneoidea</taxon>
        <taxon>Araneidae</taxon>
        <taxon>Araneus</taxon>
    </lineage>
</organism>
<sequence>MYSRCIGPVTPLRAAGPHTRRIFSGIRFGSWNTPTPKLKLYHQATAASG</sequence>
<dbReference type="Proteomes" id="UP000499080">
    <property type="component" value="Unassembled WGS sequence"/>
</dbReference>
<evidence type="ECO:0000313" key="1">
    <source>
        <dbReference type="EMBL" id="GBM05612.1"/>
    </source>
</evidence>
<name>A0A4Y2CMH1_ARAVE</name>
<dbReference type="EMBL" id="BGPR01163786">
    <property type="protein sequence ID" value="GBM05612.1"/>
    <property type="molecule type" value="Genomic_DNA"/>
</dbReference>
<protein>
    <submittedName>
        <fullName evidence="1">Uncharacterized protein</fullName>
    </submittedName>
</protein>
<feature type="non-terminal residue" evidence="1">
    <location>
        <position position="49"/>
    </location>
</feature>
<proteinExistence type="predicted"/>
<keyword evidence="2" id="KW-1185">Reference proteome</keyword>
<dbReference type="AlphaFoldDB" id="A0A4Y2CMH1"/>
<reference evidence="1 2" key="1">
    <citation type="journal article" date="2019" name="Sci. Rep.">
        <title>Orb-weaving spider Araneus ventricosus genome elucidates the spidroin gene catalogue.</title>
        <authorList>
            <person name="Kono N."/>
            <person name="Nakamura H."/>
            <person name="Ohtoshi R."/>
            <person name="Moran D.A.P."/>
            <person name="Shinohara A."/>
            <person name="Yoshida Y."/>
            <person name="Fujiwara M."/>
            <person name="Mori M."/>
            <person name="Tomita M."/>
            <person name="Arakawa K."/>
        </authorList>
    </citation>
    <scope>NUCLEOTIDE SEQUENCE [LARGE SCALE GENOMIC DNA]</scope>
</reference>
<comment type="caution">
    <text evidence="1">The sequence shown here is derived from an EMBL/GenBank/DDBJ whole genome shotgun (WGS) entry which is preliminary data.</text>
</comment>
<evidence type="ECO:0000313" key="2">
    <source>
        <dbReference type="Proteomes" id="UP000499080"/>
    </source>
</evidence>